<evidence type="ECO:0000313" key="4">
    <source>
        <dbReference type="Proteomes" id="UP000736583"/>
    </source>
</evidence>
<evidence type="ECO:0000259" key="1">
    <source>
        <dbReference type="Pfam" id="PF02769"/>
    </source>
</evidence>
<feature type="domain" description="PurM-like C-terminal" evidence="1">
    <location>
        <begin position="439"/>
        <end position="589"/>
    </location>
</feature>
<accession>A0ABS6EWS0</accession>
<dbReference type="PANTHER" id="PTHR10099:SF1">
    <property type="entry name" value="PHOSPHORIBOSYLFORMYLGLYCINAMIDINE SYNTHASE"/>
    <property type="match status" value="1"/>
</dbReference>
<organism evidence="3 4">
    <name type="scientific">Clostridium simiarum</name>
    <dbReference type="NCBI Taxonomy" id="2841506"/>
    <lineage>
        <taxon>Bacteria</taxon>
        <taxon>Bacillati</taxon>
        <taxon>Bacillota</taxon>
        <taxon>Clostridia</taxon>
        <taxon>Eubacteriales</taxon>
        <taxon>Clostridiaceae</taxon>
        <taxon>Clostridium</taxon>
    </lineage>
</organism>
<dbReference type="SMART" id="SM01211">
    <property type="entry name" value="GATase_5"/>
    <property type="match status" value="1"/>
</dbReference>
<dbReference type="PANTHER" id="PTHR10099">
    <property type="entry name" value="PHOSPHORIBOSYLFORMYLGLYCINAMIDINE SYNTHASE"/>
    <property type="match status" value="1"/>
</dbReference>
<dbReference type="EMBL" id="JAHLQL010000001">
    <property type="protein sequence ID" value="MBU5590531.1"/>
    <property type="molecule type" value="Genomic_DNA"/>
</dbReference>
<dbReference type="PROSITE" id="PS51273">
    <property type="entry name" value="GATASE_TYPE_1"/>
    <property type="match status" value="1"/>
</dbReference>
<proteinExistence type="predicted"/>
<evidence type="ECO:0000259" key="2">
    <source>
        <dbReference type="Pfam" id="PF18072"/>
    </source>
</evidence>
<gene>
    <name evidence="3" type="ORF">KQI89_02025</name>
</gene>
<protein>
    <submittedName>
        <fullName evidence="3">Phosphoribosylformylglycinamidine synthase</fullName>
        <ecNumber evidence="3">6.3.5.3</ecNumber>
    </submittedName>
</protein>
<dbReference type="InterPro" id="IPR010918">
    <property type="entry name" value="PurM-like_C_dom"/>
</dbReference>
<dbReference type="EC" id="6.3.5.3" evidence="3"/>
<comment type="caution">
    <text evidence="3">The sequence shown here is derived from an EMBL/GenBank/DDBJ whole genome shotgun (WGS) entry which is preliminary data.</text>
</comment>
<dbReference type="Pfam" id="PF13507">
    <property type="entry name" value="GATase_5"/>
    <property type="match status" value="1"/>
</dbReference>
<sequence length="1250" mass="140561">MDIKNLFVEKKSQYNVEGWDLLEDFLVNLRIKNLKEVRIINGYTIKNIEDKIYEKAKYTVFAEKNIDDLYEDQSFINNQYKYFALEYLPGQFDQRADAAEQCIEILSEGHRPEIKYHKIIALKGDLTLEEIEKIKNYYINPVDSRETSLFKKVETIEKLNNVKEAKWMEGFIDLKEEDIEEFYKDLKLAMTKEDLKVCIDYFKKEKRNPTYTEMAVIDTYWSDHCRHTTFSTSITDIVIEEGRFTEPIKLAFNQYKEMRNFLNREDKDITMMDLATIVMKEMRKRGLLKDLDESDEINACTIKVDVNTDKGVEKYLILFKNETHNHPTEIEPFGGAATCLGGAIRDPLSGRAYVYQAMRVTGSGDPRQAIQETLKGKLPQRSITLGAARGYSSYGNQIGIATGEVKEFYHEGFIAKRMEVGAVIGAVPEKNVVREKPIPGDVIVLIGGKTGRDGCGGATGSSKEHTEKSIDFCGAEVQKGNAPTERKLQRFFRNPKVSKIIKKCNDFGAGGVSVAIGELSDSIDIYLDKVPKKYEGLTVTEIAISESQERMAVVISYENLQYFINLALEENLQATMVARVTGENKLRMLYKDEVFVDLNRAFLDSNGAKSYAEVLIKSPKEKCYLEEKFQEDTLENMLKSILGDINICSQKGLVDRFDNTIGSSTVLMPYGGRYQKTPSEGMVSRIPLLKGKGDSVSIMTFGYNPNIAHWSPFHGAYYAVIEAATKIVALGGDYKNIKLSLQEYFEKLYKDSVKWGKPFAALLGAIQAQKELGIAAIGGKDSMSGTFEDINVPPTLVAFAVAVETHYNKIITQHLKAEGNLLILIKSFIKGDKTIDSEKLKNNFNKIKELNEKGLILSAMSIKQGGIAEAISKMSFGNEIGVKIGDITKKELMEKHYGSIIIEVEDNKDILNYLSSVDYKIIGSTIKEPYIEGFGERVDLKNLINLWESPLESIFPTKAHSDKYSISLSSIEESKKTYKSKFNYARPRVFIPVFPGTNCEYDSAEAFEKEGALVKKMIFKNITPDLLKTSIKEMVKEIKDSQIIMIPGGFSAGDEPEGSGKFIATIFRNPYIKEAVMEFLNNRDGLILGICNGFQALIKLGLLPYGEILDIEDHMPTLTYNHIGRHVSTIVNTKITSNKSPWLQETNIGDIHALPVSHGEGRFVASMEVIDDLFKKGQIATQYVDMKGNVSMETLYNPNGSLGAVEGILSPDGRIFGKMAHSERIGRGLYKNIEGNMDQGIFKSGVNYFK</sequence>
<dbReference type="Pfam" id="PF18072">
    <property type="entry name" value="FGAR-AT_linker"/>
    <property type="match status" value="1"/>
</dbReference>
<dbReference type="Pfam" id="PF02769">
    <property type="entry name" value="AIRS_C"/>
    <property type="match status" value="1"/>
</dbReference>
<feature type="domain" description="Phosphoribosylformylglycinamidine synthase linker" evidence="2">
    <location>
        <begin position="179"/>
        <end position="227"/>
    </location>
</feature>
<dbReference type="Proteomes" id="UP000736583">
    <property type="component" value="Unassembled WGS sequence"/>
</dbReference>
<dbReference type="NCBIfam" id="TIGR01857">
    <property type="entry name" value="FGAM-synthase"/>
    <property type="match status" value="1"/>
</dbReference>
<keyword evidence="4" id="KW-1185">Reference proteome</keyword>
<reference evidence="3 4" key="1">
    <citation type="submission" date="2021-06" db="EMBL/GenBank/DDBJ databases">
        <authorList>
            <person name="Sun Q."/>
            <person name="Li D."/>
        </authorList>
    </citation>
    <scope>NUCLEOTIDE SEQUENCE [LARGE SCALE GENOMIC DNA]</scope>
    <source>
        <strain evidence="3 4">MSJ-4</strain>
    </source>
</reference>
<dbReference type="InterPro" id="IPR041609">
    <property type="entry name" value="PurL_linker"/>
</dbReference>
<dbReference type="CDD" id="cd02203">
    <property type="entry name" value="PurL_repeat1"/>
    <property type="match status" value="1"/>
</dbReference>
<evidence type="ECO:0000313" key="3">
    <source>
        <dbReference type="EMBL" id="MBU5590531.1"/>
    </source>
</evidence>
<keyword evidence="3" id="KW-0436">Ligase</keyword>
<name>A0ABS6EWS0_9CLOT</name>
<dbReference type="RefSeq" id="WP_216455699.1">
    <property type="nucleotide sequence ID" value="NZ_JAHLQL010000001.1"/>
</dbReference>
<dbReference type="InterPro" id="IPR010141">
    <property type="entry name" value="FGAM_synthase"/>
</dbReference>
<dbReference type="CDD" id="cd02204">
    <property type="entry name" value="PurL_repeat2"/>
    <property type="match status" value="1"/>
</dbReference>
<dbReference type="GO" id="GO:0004642">
    <property type="term" value="F:phosphoribosylformylglycinamidine synthase activity"/>
    <property type="evidence" value="ECO:0007669"/>
    <property type="project" value="UniProtKB-EC"/>
</dbReference>